<dbReference type="RefSeq" id="WP_313325017.1">
    <property type="nucleotide sequence ID" value="NZ_CP134878.1"/>
</dbReference>
<dbReference type="AlphaFoldDB" id="A0AA96F071"/>
<proteinExistence type="predicted"/>
<accession>A0AA96J3Z9</accession>
<evidence type="ECO:0000313" key="1">
    <source>
        <dbReference type="EMBL" id="WNM19963.1"/>
    </source>
</evidence>
<keyword evidence="3" id="KW-1185">Reference proteome</keyword>
<dbReference type="PROSITE" id="PS51257">
    <property type="entry name" value="PROKAR_LIPOPROTEIN"/>
    <property type="match status" value="1"/>
</dbReference>
<evidence type="ECO:0008006" key="4">
    <source>
        <dbReference type="Google" id="ProtNLM"/>
    </source>
</evidence>
<dbReference type="EMBL" id="CP134878">
    <property type="protein sequence ID" value="WNM19963.1"/>
    <property type="molecule type" value="Genomic_DNA"/>
</dbReference>
<evidence type="ECO:0000313" key="3">
    <source>
        <dbReference type="Proteomes" id="UP001304515"/>
    </source>
</evidence>
<protein>
    <recommendedName>
        <fullName evidence="4">Lipoprotein</fullName>
    </recommendedName>
</protein>
<gene>
    <name evidence="2" type="ORF">RN605_11765</name>
    <name evidence="1" type="ORF">RN608_04595</name>
</gene>
<sequence>MKKIIFVLMILFVFIFSCKTKENFLKNIEKNELNYIPYYLTVEKVKKLYQKKEYKKSFVLLDSLFNEYEPLNTITFDELELYCELSIRNNSTKKLNKFIPILVSDYGYDLGNYQDSLWVQIKKKTKYKNVDLKIKYTKFLNGINLKLRDSIIKIFEEDQKIRKTRNTVKIDSVDKINELKVLKIIKEVGYPSMKLIGGHGKDEKLSPIVFSVLLKHMSYDNILQIEPILLNEVKKGKCPPFVYAEMLDARKVMAKENTRFEYFGTYKNIKPTDTAKTNKARLDIGLPTINY</sequence>
<evidence type="ECO:0000313" key="2">
    <source>
        <dbReference type="EMBL" id="WNM21352.1"/>
    </source>
</evidence>
<name>A0AA96F071_9FLAO</name>
<dbReference type="EMBL" id="CP134890">
    <property type="protein sequence ID" value="WNM21352.1"/>
    <property type="molecule type" value="Genomic_DNA"/>
</dbReference>
<dbReference type="KEGG" id="fcj:RN605_11765"/>
<dbReference type="Proteomes" id="UP001304515">
    <property type="component" value="Chromosome"/>
</dbReference>
<organism evidence="2 3">
    <name type="scientific">Flavobacterium capsici</name>
    <dbReference type="NCBI Taxonomy" id="3075618"/>
    <lineage>
        <taxon>Bacteria</taxon>
        <taxon>Pseudomonadati</taxon>
        <taxon>Bacteroidota</taxon>
        <taxon>Flavobacteriia</taxon>
        <taxon>Flavobacteriales</taxon>
        <taxon>Flavobacteriaceae</taxon>
        <taxon>Flavobacterium</taxon>
    </lineage>
</organism>
<accession>A0AA96F071</accession>
<reference evidence="2 3" key="1">
    <citation type="submission" date="2023-09" db="EMBL/GenBank/DDBJ databases">
        <title>Flavobacterium sp. a novel bacteria isolate from Pepper rhizosphere.</title>
        <authorList>
            <person name="Peng Y."/>
            <person name="Lee J."/>
        </authorList>
    </citation>
    <scope>NUCLEOTIDE SEQUENCE [LARGE SCALE GENOMIC DNA]</scope>
    <source>
        <strain evidence="1">PMR2A8</strain>
        <strain evidence="2 3">PMTSA4</strain>
    </source>
</reference>